<reference evidence="10 11" key="1">
    <citation type="submission" date="2019-06" db="EMBL/GenBank/DDBJ databases">
        <title>Amycolatopsis alkalitolerans sp. nov., isolated from Gastrodia elata Blume.</title>
        <authorList>
            <person name="Narsing Rao M.P."/>
            <person name="Li W.J."/>
        </authorList>
    </citation>
    <scope>NUCLEOTIDE SEQUENCE [LARGE SCALE GENOMIC DNA]</scope>
    <source>
        <strain evidence="10 11">SYSUP0005</strain>
    </source>
</reference>
<evidence type="ECO:0000256" key="1">
    <source>
        <dbReference type="ARBA" id="ARBA00004651"/>
    </source>
</evidence>
<feature type="transmembrane region" description="Helical" evidence="8">
    <location>
        <begin position="155"/>
        <end position="177"/>
    </location>
</feature>
<feature type="transmembrane region" description="Helical" evidence="8">
    <location>
        <begin position="183"/>
        <end position="204"/>
    </location>
</feature>
<evidence type="ECO:0000256" key="4">
    <source>
        <dbReference type="ARBA" id="ARBA00022692"/>
    </source>
</evidence>
<dbReference type="AlphaFoldDB" id="A0A5C4LS00"/>
<dbReference type="Pfam" id="PF00083">
    <property type="entry name" value="Sugar_tr"/>
    <property type="match status" value="1"/>
</dbReference>
<dbReference type="Proteomes" id="UP000305546">
    <property type="component" value="Unassembled WGS sequence"/>
</dbReference>
<dbReference type="PROSITE" id="PS00217">
    <property type="entry name" value="SUGAR_TRANSPORT_2"/>
    <property type="match status" value="1"/>
</dbReference>
<dbReference type="PANTHER" id="PTHR48020">
    <property type="entry name" value="PROTON MYO-INOSITOL COTRANSPORTER"/>
    <property type="match status" value="1"/>
</dbReference>
<evidence type="ECO:0000256" key="3">
    <source>
        <dbReference type="ARBA" id="ARBA00022448"/>
    </source>
</evidence>
<feature type="transmembrane region" description="Helical" evidence="8">
    <location>
        <begin position="357"/>
        <end position="377"/>
    </location>
</feature>
<sequence>MSALQRRWFGMSQLASQTAGVTRTGVRPALVYFFGALGAVIWGYDNGVIAGALLYITREFHLTPAAQGVVSSSLSVGAAVGAVTSGALAQPWGRKRLIFIAGLVFGTGIAVCSLAVSVPMFVAGRVVIGAGIGIVAVSVPIYLAEIAPARIRGRIGALTQLMIACGILLSYLVGYALSPLHAWRLMIAVALVPAVVLVAGIWVLPESPRWLLARGRAEEARAGLSRQVGAAEVDQVLAEMRETLARAKPSWRMAFRPGVRRVVLVGVGLSVFTQLLGINTVVYFAPTILKKIGFTDQASLLNTIGFGIVSIIFTVIAVRVIDRWGRRPLLIVGALVMGASMTGMAVLSWTIGLTVGLSGLLALACLTVFKAMFSLTWGTASRVVVAEILPLSVRGSALGFAEILNFAAIFLLSLVFPILLAAGSGTAFIVFGVMGLISCVFVATLVPETKGRTLEQIESTIVAGQGK</sequence>
<dbReference type="PROSITE" id="PS00216">
    <property type="entry name" value="SUGAR_TRANSPORT_1"/>
    <property type="match status" value="1"/>
</dbReference>
<feature type="transmembrane region" description="Helical" evidence="8">
    <location>
        <begin position="426"/>
        <end position="446"/>
    </location>
</feature>
<evidence type="ECO:0000256" key="2">
    <source>
        <dbReference type="ARBA" id="ARBA00010992"/>
    </source>
</evidence>
<dbReference type="InterPro" id="IPR036259">
    <property type="entry name" value="MFS_trans_sf"/>
</dbReference>
<dbReference type="SUPFAM" id="SSF103473">
    <property type="entry name" value="MFS general substrate transporter"/>
    <property type="match status" value="1"/>
</dbReference>
<dbReference type="InterPro" id="IPR020846">
    <property type="entry name" value="MFS_dom"/>
</dbReference>
<keyword evidence="3 7" id="KW-0813">Transport</keyword>
<keyword evidence="5 8" id="KW-1133">Transmembrane helix</keyword>
<evidence type="ECO:0000313" key="11">
    <source>
        <dbReference type="Proteomes" id="UP000305546"/>
    </source>
</evidence>
<dbReference type="InterPro" id="IPR050814">
    <property type="entry name" value="Myo-inositol_Transporter"/>
</dbReference>
<evidence type="ECO:0000256" key="5">
    <source>
        <dbReference type="ARBA" id="ARBA00022989"/>
    </source>
</evidence>
<evidence type="ECO:0000256" key="7">
    <source>
        <dbReference type="RuleBase" id="RU003346"/>
    </source>
</evidence>
<feature type="transmembrane region" description="Helical" evidence="8">
    <location>
        <begin position="68"/>
        <end position="89"/>
    </location>
</feature>
<dbReference type="InterPro" id="IPR005829">
    <property type="entry name" value="Sugar_transporter_CS"/>
</dbReference>
<dbReference type="FunFam" id="1.20.1250.20:FF:000134">
    <property type="entry name" value="MFS sugar transporter protein"/>
    <property type="match status" value="1"/>
</dbReference>
<evidence type="ECO:0000256" key="8">
    <source>
        <dbReference type="SAM" id="Phobius"/>
    </source>
</evidence>
<gene>
    <name evidence="10" type="ORF">FG385_29600</name>
</gene>
<dbReference type="PRINTS" id="PR00171">
    <property type="entry name" value="SUGRTRNSPORT"/>
</dbReference>
<dbReference type="InterPro" id="IPR003663">
    <property type="entry name" value="Sugar/inositol_transpt"/>
</dbReference>
<proteinExistence type="inferred from homology"/>
<dbReference type="PROSITE" id="PS50850">
    <property type="entry name" value="MFS"/>
    <property type="match status" value="1"/>
</dbReference>
<dbReference type="GO" id="GO:0022857">
    <property type="term" value="F:transmembrane transporter activity"/>
    <property type="evidence" value="ECO:0007669"/>
    <property type="project" value="InterPro"/>
</dbReference>
<feature type="transmembrane region" description="Helical" evidence="8">
    <location>
        <begin position="297"/>
        <end position="318"/>
    </location>
</feature>
<comment type="similarity">
    <text evidence="2 7">Belongs to the major facilitator superfamily. Sugar transporter (TC 2.A.1.1) family.</text>
</comment>
<feature type="transmembrane region" description="Helical" evidence="8">
    <location>
        <begin position="122"/>
        <end position="143"/>
    </location>
</feature>
<feature type="transmembrane region" description="Helical" evidence="8">
    <location>
        <begin position="262"/>
        <end position="285"/>
    </location>
</feature>
<dbReference type="GO" id="GO:0005886">
    <property type="term" value="C:plasma membrane"/>
    <property type="evidence" value="ECO:0007669"/>
    <property type="project" value="UniProtKB-SubCell"/>
</dbReference>
<organism evidence="10 11">
    <name type="scientific">Amycolatopsis alkalitolerans</name>
    <dbReference type="NCBI Taxonomy" id="2547244"/>
    <lineage>
        <taxon>Bacteria</taxon>
        <taxon>Bacillati</taxon>
        <taxon>Actinomycetota</taxon>
        <taxon>Actinomycetes</taxon>
        <taxon>Pseudonocardiales</taxon>
        <taxon>Pseudonocardiaceae</taxon>
        <taxon>Amycolatopsis</taxon>
    </lineage>
</organism>
<feature type="transmembrane region" description="Helical" evidence="8">
    <location>
        <begin position="330"/>
        <end position="351"/>
    </location>
</feature>
<name>A0A5C4LS00_9PSEU</name>
<comment type="caution">
    <text evidence="10">The sequence shown here is derived from an EMBL/GenBank/DDBJ whole genome shotgun (WGS) entry which is preliminary data.</text>
</comment>
<evidence type="ECO:0000313" key="10">
    <source>
        <dbReference type="EMBL" id="TNC21004.1"/>
    </source>
</evidence>
<feature type="transmembrane region" description="Helical" evidence="8">
    <location>
        <begin position="96"/>
        <end position="116"/>
    </location>
</feature>
<dbReference type="Gene3D" id="1.20.1250.20">
    <property type="entry name" value="MFS general substrate transporter like domains"/>
    <property type="match status" value="1"/>
</dbReference>
<dbReference type="NCBIfam" id="TIGR00879">
    <property type="entry name" value="SP"/>
    <property type="match status" value="1"/>
</dbReference>
<evidence type="ECO:0000256" key="6">
    <source>
        <dbReference type="ARBA" id="ARBA00023136"/>
    </source>
</evidence>
<keyword evidence="6 8" id="KW-0472">Membrane</keyword>
<keyword evidence="11" id="KW-1185">Reference proteome</keyword>
<accession>A0A5C4LS00</accession>
<dbReference type="EMBL" id="VDFW01000038">
    <property type="protein sequence ID" value="TNC21004.1"/>
    <property type="molecule type" value="Genomic_DNA"/>
</dbReference>
<feature type="transmembrane region" description="Helical" evidence="8">
    <location>
        <begin position="30"/>
        <end position="56"/>
    </location>
</feature>
<keyword evidence="4 8" id="KW-0812">Transmembrane</keyword>
<dbReference type="PANTHER" id="PTHR48020:SF12">
    <property type="entry name" value="PROTON MYO-INOSITOL COTRANSPORTER"/>
    <property type="match status" value="1"/>
</dbReference>
<feature type="transmembrane region" description="Helical" evidence="8">
    <location>
        <begin position="398"/>
        <end position="420"/>
    </location>
</feature>
<evidence type="ECO:0000259" key="9">
    <source>
        <dbReference type="PROSITE" id="PS50850"/>
    </source>
</evidence>
<comment type="subcellular location">
    <subcellularLocation>
        <location evidence="1">Cell membrane</location>
        <topology evidence="1">Multi-pass membrane protein</topology>
    </subcellularLocation>
</comment>
<dbReference type="InterPro" id="IPR005828">
    <property type="entry name" value="MFS_sugar_transport-like"/>
</dbReference>
<protein>
    <submittedName>
        <fullName evidence="10">Sugar porter family MFS transporter</fullName>
    </submittedName>
</protein>
<feature type="domain" description="Major facilitator superfamily (MFS) profile" evidence="9">
    <location>
        <begin position="31"/>
        <end position="450"/>
    </location>
</feature>